<dbReference type="OrthoDB" id="10037326at2759"/>
<keyword evidence="1" id="KW-0732">Signal</keyword>
<dbReference type="Proteomes" id="UP000515135">
    <property type="component" value="Unplaced"/>
</dbReference>
<dbReference type="GeneID" id="109464226"/>
<gene>
    <name evidence="3" type="primary">LOC109464226</name>
</gene>
<protein>
    <submittedName>
        <fullName evidence="3">Uncharacterized protein LOC109464226</fullName>
    </submittedName>
</protein>
<sequence length="206" mass="22906">MAYTSMTMMSLQWFCLLVCSTTVFSANVNEQALVTARKANVTFPIPAGSSSVSFESGGGSYGHMPPDDPGLPPRPRHGFFMEGEHITAAFYTLLDLTRTIFHLTDMFWDLLLSTWRFILRCTTTVCSLAVPSSSRHSGEARYGTVLFVRPPVGPVAQIHVTEEDSLEYIQEEISHVTGIPSGAYKIFKNSKEVSCRNFIYVVFPFS</sequence>
<name>A0A6P4XX88_BRABE</name>
<organism evidence="2 3">
    <name type="scientific">Branchiostoma belcheri</name>
    <name type="common">Amphioxus</name>
    <dbReference type="NCBI Taxonomy" id="7741"/>
    <lineage>
        <taxon>Eukaryota</taxon>
        <taxon>Metazoa</taxon>
        <taxon>Chordata</taxon>
        <taxon>Cephalochordata</taxon>
        <taxon>Leptocardii</taxon>
        <taxon>Amphioxiformes</taxon>
        <taxon>Branchiostomatidae</taxon>
        <taxon>Branchiostoma</taxon>
    </lineage>
</organism>
<feature type="signal peptide" evidence="1">
    <location>
        <begin position="1"/>
        <end position="25"/>
    </location>
</feature>
<accession>A0A6P4XX88</accession>
<dbReference type="KEGG" id="bbel:109464226"/>
<proteinExistence type="predicted"/>
<dbReference type="RefSeq" id="XP_019616723.1">
    <property type="nucleotide sequence ID" value="XM_019761164.1"/>
</dbReference>
<reference evidence="3" key="1">
    <citation type="submission" date="2025-08" db="UniProtKB">
        <authorList>
            <consortium name="RefSeq"/>
        </authorList>
    </citation>
    <scope>IDENTIFICATION</scope>
    <source>
        <tissue evidence="3">Gonad</tissue>
    </source>
</reference>
<evidence type="ECO:0000313" key="3">
    <source>
        <dbReference type="RefSeq" id="XP_019616723.1"/>
    </source>
</evidence>
<evidence type="ECO:0000313" key="2">
    <source>
        <dbReference type="Proteomes" id="UP000515135"/>
    </source>
</evidence>
<feature type="chain" id="PRO_5027545299" evidence="1">
    <location>
        <begin position="26"/>
        <end position="206"/>
    </location>
</feature>
<dbReference type="CDD" id="cd17039">
    <property type="entry name" value="Ubl_ubiquitin_like"/>
    <property type="match status" value="1"/>
</dbReference>
<dbReference type="AlphaFoldDB" id="A0A6P4XX88"/>
<evidence type="ECO:0000256" key="1">
    <source>
        <dbReference type="SAM" id="SignalP"/>
    </source>
</evidence>
<keyword evidence="2" id="KW-1185">Reference proteome</keyword>